<dbReference type="Pfam" id="PF00482">
    <property type="entry name" value="T2SSF"/>
    <property type="match status" value="2"/>
</dbReference>
<feature type="transmembrane region" description="Helical" evidence="8">
    <location>
        <begin position="378"/>
        <end position="399"/>
    </location>
</feature>
<keyword evidence="3" id="KW-1003">Cell membrane</keyword>
<accession>A0A7V3YKG0</accession>
<feature type="domain" description="Type II secretion system protein GspF" evidence="9">
    <location>
        <begin position="72"/>
        <end position="195"/>
    </location>
</feature>
<dbReference type="InterPro" id="IPR003004">
    <property type="entry name" value="GspF/PilC"/>
</dbReference>
<evidence type="ECO:0000256" key="6">
    <source>
        <dbReference type="ARBA" id="ARBA00022989"/>
    </source>
</evidence>
<reference evidence="10" key="1">
    <citation type="journal article" date="2020" name="mSystems">
        <title>Genome- and Community-Level Interaction Insights into Carbon Utilization and Element Cycling Functions of Hydrothermarchaeota in Hydrothermal Sediment.</title>
        <authorList>
            <person name="Zhou Z."/>
            <person name="Liu Y."/>
            <person name="Xu W."/>
            <person name="Pan J."/>
            <person name="Luo Z.H."/>
            <person name="Li M."/>
        </authorList>
    </citation>
    <scope>NUCLEOTIDE SEQUENCE [LARGE SCALE GENOMIC DNA]</scope>
    <source>
        <strain evidence="10">SpSt-716</strain>
    </source>
</reference>
<proteinExistence type="inferred from homology"/>
<evidence type="ECO:0000256" key="7">
    <source>
        <dbReference type="ARBA" id="ARBA00023136"/>
    </source>
</evidence>
<gene>
    <name evidence="10" type="ORF">ENU96_00950</name>
</gene>
<dbReference type="Gene3D" id="1.20.81.30">
    <property type="entry name" value="Type II secretion system (T2SS), domain F"/>
    <property type="match status" value="2"/>
</dbReference>
<protein>
    <submittedName>
        <fullName evidence="10">Type II secretion system F family protein</fullName>
    </submittedName>
</protein>
<evidence type="ECO:0000259" key="9">
    <source>
        <dbReference type="Pfam" id="PF00482"/>
    </source>
</evidence>
<evidence type="ECO:0000256" key="4">
    <source>
        <dbReference type="ARBA" id="ARBA00022519"/>
    </source>
</evidence>
<dbReference type="PANTHER" id="PTHR30012">
    <property type="entry name" value="GENERAL SECRETION PATHWAY PROTEIN"/>
    <property type="match status" value="1"/>
</dbReference>
<dbReference type="EMBL" id="DTEN01000039">
    <property type="protein sequence ID" value="HGI74241.1"/>
    <property type="molecule type" value="Genomic_DNA"/>
</dbReference>
<feature type="transmembrane region" description="Helical" evidence="8">
    <location>
        <begin position="172"/>
        <end position="194"/>
    </location>
</feature>
<evidence type="ECO:0000313" key="10">
    <source>
        <dbReference type="EMBL" id="HGI74241.1"/>
    </source>
</evidence>
<feature type="domain" description="Type II secretion system protein GspF" evidence="9">
    <location>
        <begin position="279"/>
        <end position="397"/>
    </location>
</feature>
<feature type="transmembrane region" description="Helical" evidence="8">
    <location>
        <begin position="226"/>
        <end position="245"/>
    </location>
</feature>
<dbReference type="PANTHER" id="PTHR30012:SF0">
    <property type="entry name" value="TYPE II SECRETION SYSTEM PROTEIN F-RELATED"/>
    <property type="match status" value="1"/>
</dbReference>
<comment type="subcellular location">
    <subcellularLocation>
        <location evidence="1">Cell inner membrane</location>
        <topology evidence="1">Multi-pass membrane protein</topology>
    </subcellularLocation>
</comment>
<dbReference type="PRINTS" id="PR00812">
    <property type="entry name" value="BCTERIALGSPF"/>
</dbReference>
<dbReference type="AlphaFoldDB" id="A0A7V3YKG0"/>
<dbReference type="InterPro" id="IPR018076">
    <property type="entry name" value="T2SS_GspF_dom"/>
</dbReference>
<evidence type="ECO:0000256" key="2">
    <source>
        <dbReference type="ARBA" id="ARBA00005745"/>
    </source>
</evidence>
<keyword evidence="5 8" id="KW-0812">Transmembrane</keyword>
<keyword evidence="7 8" id="KW-0472">Membrane</keyword>
<evidence type="ECO:0000256" key="5">
    <source>
        <dbReference type="ARBA" id="ARBA00022692"/>
    </source>
</evidence>
<dbReference type="FunFam" id="1.20.81.30:FF:000001">
    <property type="entry name" value="Type II secretion system protein F"/>
    <property type="match status" value="1"/>
</dbReference>
<sequence>MPAYVYKARDRNGSVFSGRVEAPGIREAVLSLRERGLFVTSIEEEKLSAPRKEASRALFEAKRVKLQEMAAFVRGLSVMLEAGVPLLSALRSLSQQTENPYFSRVIAEVAGLVERGFSLSRALAEYPRVFNRVILGMVQSGEAGGNLDWTLGRLADYLEWEKDLRDKIQSALYYPIILVVAMIAASFFLVYFVFPQFLLLFEGFNIALPLPTQIMLSLIRFVNANWYFIYGGLLGGILLFVLYVNSPKGRRFWDERRHRLPLFGQLFRKLILSRFAWVFNSLVRSGMPVVQALEVTGSAVGDTYLQEILGKVAESIRRGKNLTQSLSEHPFFPPFVLQMVSVGEESGNLELTLSKVTELYDKEIAIFVGRLSATIEPILTLLIGAGVFFVALAFFLPIFEMASQGMAAAGGGM</sequence>
<comment type="caution">
    <text evidence="10">The sequence shown here is derived from an EMBL/GenBank/DDBJ whole genome shotgun (WGS) entry which is preliminary data.</text>
</comment>
<organism evidence="10">
    <name type="scientific">Candidatus Caldatribacterium californiense</name>
    <dbReference type="NCBI Taxonomy" id="1454726"/>
    <lineage>
        <taxon>Bacteria</taxon>
        <taxon>Pseudomonadati</taxon>
        <taxon>Atribacterota</taxon>
        <taxon>Atribacteria</taxon>
        <taxon>Atribacterales</taxon>
        <taxon>Candidatus Caldatribacteriaceae</taxon>
        <taxon>Candidatus Caldatribacterium</taxon>
    </lineage>
</organism>
<keyword evidence="6 8" id="KW-1133">Transmembrane helix</keyword>
<evidence type="ECO:0000256" key="8">
    <source>
        <dbReference type="SAM" id="Phobius"/>
    </source>
</evidence>
<evidence type="ECO:0000256" key="3">
    <source>
        <dbReference type="ARBA" id="ARBA00022475"/>
    </source>
</evidence>
<dbReference type="GO" id="GO:0005886">
    <property type="term" value="C:plasma membrane"/>
    <property type="evidence" value="ECO:0007669"/>
    <property type="project" value="UniProtKB-SubCell"/>
</dbReference>
<comment type="similarity">
    <text evidence="2">Belongs to the GSP F family.</text>
</comment>
<dbReference type="InterPro" id="IPR042094">
    <property type="entry name" value="T2SS_GspF_sf"/>
</dbReference>
<keyword evidence="4" id="KW-0997">Cell inner membrane</keyword>
<name>A0A7V3YKG0_9BACT</name>
<evidence type="ECO:0000256" key="1">
    <source>
        <dbReference type="ARBA" id="ARBA00004429"/>
    </source>
</evidence>